<dbReference type="RefSeq" id="WP_113645220.1">
    <property type="nucleotide sequence ID" value="NZ_QMHN01000001.1"/>
</dbReference>
<organism evidence="2 3">
    <name type="scientific">Pedobacter chitinilyticus</name>
    <dbReference type="NCBI Taxonomy" id="2233776"/>
    <lineage>
        <taxon>Bacteria</taxon>
        <taxon>Pseudomonadati</taxon>
        <taxon>Bacteroidota</taxon>
        <taxon>Sphingobacteriia</taxon>
        <taxon>Sphingobacteriales</taxon>
        <taxon>Sphingobacteriaceae</taxon>
        <taxon>Pedobacter</taxon>
    </lineage>
</organism>
<dbReference type="Proteomes" id="UP000284120">
    <property type="component" value="Unassembled WGS sequence"/>
</dbReference>
<feature type="coiled-coil region" evidence="1">
    <location>
        <begin position="94"/>
        <end position="128"/>
    </location>
</feature>
<dbReference type="OrthoDB" id="9798190at2"/>
<gene>
    <name evidence="2" type="ORF">DPV69_00080</name>
</gene>
<keyword evidence="3" id="KW-1185">Reference proteome</keyword>
<accession>A0A443YZU4</accession>
<keyword evidence="1" id="KW-0175">Coiled coil</keyword>
<dbReference type="PROSITE" id="PS51257">
    <property type="entry name" value="PROKAR_LIPOPROTEIN"/>
    <property type="match status" value="1"/>
</dbReference>
<name>A0A443YZU4_9SPHI</name>
<comment type="caution">
    <text evidence="2">The sequence shown here is derived from an EMBL/GenBank/DDBJ whole genome shotgun (WGS) entry which is preliminary data.</text>
</comment>
<evidence type="ECO:0000313" key="2">
    <source>
        <dbReference type="EMBL" id="RWU09780.1"/>
    </source>
</evidence>
<dbReference type="Gene3D" id="2.40.50.100">
    <property type="match status" value="1"/>
</dbReference>
<dbReference type="PANTHER" id="PTHR30438">
    <property type="entry name" value="36 KDA ANTIGEN-RELATED"/>
    <property type="match status" value="1"/>
</dbReference>
<evidence type="ECO:0000313" key="3">
    <source>
        <dbReference type="Proteomes" id="UP000284120"/>
    </source>
</evidence>
<evidence type="ECO:0000256" key="1">
    <source>
        <dbReference type="SAM" id="Coils"/>
    </source>
</evidence>
<dbReference type="Gene3D" id="1.10.287.470">
    <property type="entry name" value="Helix hairpin bin"/>
    <property type="match status" value="1"/>
</dbReference>
<dbReference type="AlphaFoldDB" id="A0A443YZU4"/>
<dbReference type="Gene3D" id="2.40.30.170">
    <property type="match status" value="1"/>
</dbReference>
<sequence>MKKYTFILLGMLALVSCRPKNNIDSLIQGKVERDELAVVGKIAGRISKIYVNEGDLVKEGDTLALLDIPEVEAKKAQAQGAVKSADAQYAMSVHGATANQLKQLNAKKTALKEQYEFAKKSLKRIEAMVVDSLVPQQQYDEVFAKYQGALAQYTAVEAEIADVKNGVRMEQQTMALGQKDRALGALQEVKTAEKERYVIAPQDMVLETITLKVGELALPGYTLFTGSLNNTTYFRFTIPESELSKYKKGEEIEVTVPYLKDKKVSCVIRNIKQIGAYANIATAYPDYNMQDALYEINVLPKQATEAAEILTKSTVTITKR</sequence>
<dbReference type="SUPFAM" id="SSF111369">
    <property type="entry name" value="HlyD-like secretion proteins"/>
    <property type="match status" value="1"/>
</dbReference>
<proteinExistence type="predicted"/>
<reference evidence="2 3" key="1">
    <citation type="submission" date="2018-06" db="EMBL/GenBank/DDBJ databases">
        <title>Pedobacter endophyticus sp. nov., an endophytic bacterium isolated from a leaf of Triticum aestivum.</title>
        <authorList>
            <person name="Zhang L."/>
        </authorList>
    </citation>
    <scope>NUCLEOTIDE SEQUENCE [LARGE SCALE GENOMIC DNA]</scope>
    <source>
        <strain evidence="2 3">CM134L-2</strain>
    </source>
</reference>
<dbReference type="GO" id="GO:0005886">
    <property type="term" value="C:plasma membrane"/>
    <property type="evidence" value="ECO:0007669"/>
    <property type="project" value="TreeGrafter"/>
</dbReference>
<dbReference type="PANTHER" id="PTHR30438:SF2">
    <property type="entry name" value="MEMBRANE PROTEIN"/>
    <property type="match status" value="1"/>
</dbReference>
<protein>
    <submittedName>
        <fullName evidence="2">Biotin/lipoyl-binding protein</fullName>
    </submittedName>
</protein>
<dbReference type="EMBL" id="SAYW01000001">
    <property type="protein sequence ID" value="RWU09780.1"/>
    <property type="molecule type" value="Genomic_DNA"/>
</dbReference>